<dbReference type="RefSeq" id="WP_145770278.1">
    <property type="nucleotide sequence ID" value="NZ_LR778301.1"/>
</dbReference>
<name>A0A6S6Y6F5_9PROT</name>
<sequence length="186" mass="20295">MGLSIRAYAQHRGVSHTAVAKAIQAGRISKEPDGTIDPVKADAQWARNTLPSQNLNTGAPKPAAKVATPPVSTPVSTAPVSTREVQAPLETRAAAPDYQTSRAIREAYAARLAKLEFEERTGKLLNADEVKVKHFNLARLLRDRIQQIPRKLAPQIVAAVVAQPDQRVVEDLLMEAIREALEELSR</sequence>
<feature type="region of interest" description="Disordered" evidence="1">
    <location>
        <begin position="52"/>
        <end position="83"/>
    </location>
</feature>
<dbReference type="EMBL" id="LR778301">
    <property type="protein sequence ID" value="CAB1367213.1"/>
    <property type="molecule type" value="Genomic_DNA"/>
</dbReference>
<dbReference type="KEGG" id="doe:DENOEST_3968"/>
<dbReference type="OrthoDB" id="6050435at2"/>
<organism evidence="3 4">
    <name type="scientific">Denitratisoma oestradiolicum</name>
    <dbReference type="NCBI Taxonomy" id="311182"/>
    <lineage>
        <taxon>Bacteria</taxon>
        <taxon>Pseudomonadati</taxon>
        <taxon>Pseudomonadota</taxon>
        <taxon>Betaproteobacteria</taxon>
        <taxon>Nitrosomonadales</taxon>
        <taxon>Sterolibacteriaceae</taxon>
        <taxon>Denitratisoma</taxon>
    </lineage>
</organism>
<dbReference type="AlphaFoldDB" id="A0A6S6Y6F5"/>
<evidence type="ECO:0000313" key="4">
    <source>
        <dbReference type="Proteomes" id="UP000515733"/>
    </source>
</evidence>
<evidence type="ECO:0000313" key="2">
    <source>
        <dbReference type="EMBL" id="CAB1367213.1"/>
    </source>
</evidence>
<dbReference type="Proteomes" id="UP000515733">
    <property type="component" value="Chromosome"/>
</dbReference>
<keyword evidence="4" id="KW-1185">Reference proteome</keyword>
<reference evidence="3 4" key="1">
    <citation type="submission" date="2020-03" db="EMBL/GenBank/DDBJ databases">
        <authorList>
            <consortium name="Genoscope - CEA"/>
            <person name="William W."/>
        </authorList>
    </citation>
    <scope>NUCLEOTIDE SEQUENCE [LARGE SCALE GENOMIC DNA]</scope>
    <source>
        <strain evidence="4">DSM 16959</strain>
        <strain evidence="3">DSM16959</strain>
    </source>
</reference>
<gene>
    <name evidence="2" type="ORF">DENOEST_0041</name>
    <name evidence="3" type="ORF">DENOEST_3968</name>
</gene>
<accession>A0A6S6Y6F5</accession>
<feature type="compositionally biased region" description="Low complexity" evidence="1">
    <location>
        <begin position="59"/>
        <end position="82"/>
    </location>
</feature>
<dbReference type="EMBL" id="LR778301">
    <property type="protein sequence ID" value="CAB1371122.1"/>
    <property type="molecule type" value="Genomic_DNA"/>
</dbReference>
<proteinExistence type="predicted"/>
<protein>
    <submittedName>
        <fullName evidence="3">Putative bacteriophage-related protein</fullName>
    </submittedName>
</protein>
<dbReference type="KEGG" id="doe:DENOEST_0041"/>
<evidence type="ECO:0000313" key="3">
    <source>
        <dbReference type="EMBL" id="CAB1371122.1"/>
    </source>
</evidence>
<evidence type="ECO:0000256" key="1">
    <source>
        <dbReference type="SAM" id="MobiDB-lite"/>
    </source>
</evidence>